<dbReference type="EMBL" id="JAFCMP010000224">
    <property type="protein sequence ID" value="KAG5182784.1"/>
    <property type="molecule type" value="Genomic_DNA"/>
</dbReference>
<protein>
    <submittedName>
        <fullName evidence="1">Uncharacterized protein</fullName>
    </submittedName>
</protein>
<gene>
    <name evidence="1" type="ORF">JKP88DRAFT_348756</name>
</gene>
<evidence type="ECO:0000313" key="1">
    <source>
        <dbReference type="EMBL" id="KAG5182784.1"/>
    </source>
</evidence>
<dbReference type="Proteomes" id="UP000664859">
    <property type="component" value="Unassembled WGS sequence"/>
</dbReference>
<sequence length="211" mass="22470">MAAILGDDDSSRFHEEQLLDELVPANVNRIYSSKLFRVQVVAPAKCVKARVSTTVTVAPPDIDIGTVVLGVNGERYAICEAHPGRIFRTANGSDLAWEEVPGCKTDISAGIATAEVRRFSSYAYGINLEEHKGMRALLQGNYTPAPRVQESARRSATPSTGNAAAPSSAVIDNWYAVAAPDGDVSAYCRIAQAQVRQLLAPSSSAGPPRSI</sequence>
<name>A0A836CEK9_9STRA</name>
<evidence type="ECO:0000313" key="2">
    <source>
        <dbReference type="Proteomes" id="UP000664859"/>
    </source>
</evidence>
<reference evidence="1" key="1">
    <citation type="submission" date="2021-02" db="EMBL/GenBank/DDBJ databases">
        <title>First Annotated Genome of the Yellow-green Alga Tribonema minus.</title>
        <authorList>
            <person name="Mahan K.M."/>
        </authorList>
    </citation>
    <scope>NUCLEOTIDE SEQUENCE</scope>
    <source>
        <strain evidence="1">UTEX B ZZ1240</strain>
    </source>
</reference>
<proteinExistence type="predicted"/>
<accession>A0A836CEK9</accession>
<dbReference type="AlphaFoldDB" id="A0A836CEK9"/>
<organism evidence="1 2">
    <name type="scientific">Tribonema minus</name>
    <dbReference type="NCBI Taxonomy" id="303371"/>
    <lineage>
        <taxon>Eukaryota</taxon>
        <taxon>Sar</taxon>
        <taxon>Stramenopiles</taxon>
        <taxon>Ochrophyta</taxon>
        <taxon>PX clade</taxon>
        <taxon>Xanthophyceae</taxon>
        <taxon>Tribonematales</taxon>
        <taxon>Tribonemataceae</taxon>
        <taxon>Tribonema</taxon>
    </lineage>
</organism>
<comment type="caution">
    <text evidence="1">The sequence shown here is derived from an EMBL/GenBank/DDBJ whole genome shotgun (WGS) entry which is preliminary data.</text>
</comment>
<keyword evidence="2" id="KW-1185">Reference proteome</keyword>